<dbReference type="GO" id="GO:0005829">
    <property type="term" value="C:cytosol"/>
    <property type="evidence" value="ECO:0007669"/>
    <property type="project" value="TreeGrafter"/>
</dbReference>
<evidence type="ECO:0000256" key="7">
    <source>
        <dbReference type="ARBA" id="ARBA00023134"/>
    </source>
</evidence>
<keyword evidence="14" id="KW-1185">Reference proteome</keyword>
<dbReference type="Gene3D" id="1.20.120.140">
    <property type="entry name" value="Signal recognition particle SRP54, nucleotide-binding domain"/>
    <property type="match status" value="1"/>
</dbReference>
<sequence>MVLAELGASLRESLRKLNSGVSVSEEQVQEVLNEISRALIEADVSVKLVQEMKNKIKMTLATAGDNSNMNKKKLVLKAVQDELVSLLSPSTKPYQMSRKKPNVLLFVGLQGAGKTTTIAKFGGHYARKGWKVAMVCCDSFRAGAFDQLKQNATKLRIPFYGSYTEADPVLIAKKGVEQFRREKYEIVLIDTSGRHKQEAGLFEEMQEISAAVRPNSTVFVMDGTQGQAVYDQALGFHSAVDVGSVIVTKLDGHAKGGGALSAVAATGAPIGFLGTGEHFDDIEPFKARTFVNKLLGYGDVRGYAEEMKEARNSEGSKELAANMRKGKFTLRNFFTTMENMNKMGGLGRMMGGMGMGGMGGAGATQDAKKFKFMMDAMKDEELDGLVEFSLRTPERNKREEKAAGGGMGMPGMGMPGMGMPGMGMPGMGNMADMMQGLSGLGGMPQMGGAGMPSEEQIKAMMKNPQMAEMMKSMGGGVD</sequence>
<name>A0A9W7A3L0_9STRA</name>
<evidence type="ECO:0000313" key="13">
    <source>
        <dbReference type="EMBL" id="GMH65217.1"/>
    </source>
</evidence>
<feature type="domain" description="SRP54-type proteins GTP-binding" evidence="12">
    <location>
        <begin position="269"/>
        <end position="282"/>
    </location>
</feature>
<dbReference type="AlphaFoldDB" id="A0A9W7A3L0"/>
<dbReference type="InterPro" id="IPR003593">
    <property type="entry name" value="AAA+_ATPase"/>
</dbReference>
<evidence type="ECO:0000313" key="14">
    <source>
        <dbReference type="Proteomes" id="UP001165082"/>
    </source>
</evidence>
<evidence type="ECO:0000256" key="5">
    <source>
        <dbReference type="ARBA" id="ARBA00022801"/>
    </source>
</evidence>
<keyword evidence="5" id="KW-0378">Hydrolase</keyword>
<dbReference type="Pfam" id="PF02881">
    <property type="entry name" value="SRP54_N"/>
    <property type="match status" value="1"/>
</dbReference>
<organism evidence="13 14">
    <name type="scientific">Triparma retinervis</name>
    <dbReference type="NCBI Taxonomy" id="2557542"/>
    <lineage>
        <taxon>Eukaryota</taxon>
        <taxon>Sar</taxon>
        <taxon>Stramenopiles</taxon>
        <taxon>Ochrophyta</taxon>
        <taxon>Bolidophyceae</taxon>
        <taxon>Parmales</taxon>
        <taxon>Triparmaceae</taxon>
        <taxon>Triparma</taxon>
    </lineage>
</organism>
<dbReference type="Proteomes" id="UP001165082">
    <property type="component" value="Unassembled WGS sequence"/>
</dbReference>
<dbReference type="SUPFAM" id="SSF52540">
    <property type="entry name" value="P-loop containing nucleoside triphosphate hydrolases"/>
    <property type="match status" value="1"/>
</dbReference>
<reference evidence="13" key="1">
    <citation type="submission" date="2022-07" db="EMBL/GenBank/DDBJ databases">
        <title>Genome analysis of Parmales, a sister group of diatoms, reveals the evolutionary specialization of diatoms from phago-mixotrophs to photoautotrophs.</title>
        <authorList>
            <person name="Ban H."/>
            <person name="Sato S."/>
            <person name="Yoshikawa S."/>
            <person name="Kazumasa Y."/>
            <person name="Nakamura Y."/>
            <person name="Ichinomiya M."/>
            <person name="Saitoh K."/>
            <person name="Sato N."/>
            <person name="Blanc-Mathieu R."/>
            <person name="Endo H."/>
            <person name="Kuwata A."/>
            <person name="Ogata H."/>
        </authorList>
    </citation>
    <scope>NUCLEOTIDE SEQUENCE</scope>
</reference>
<keyword evidence="8" id="KW-0733">Signal recognition particle</keyword>
<dbReference type="Gene3D" id="3.40.50.300">
    <property type="entry name" value="P-loop containing nucleotide triphosphate hydrolases"/>
    <property type="match status" value="1"/>
</dbReference>
<dbReference type="SMART" id="SM00962">
    <property type="entry name" value="SRP54"/>
    <property type="match status" value="1"/>
</dbReference>
<dbReference type="InterPro" id="IPR022941">
    <property type="entry name" value="SRP54"/>
</dbReference>
<dbReference type="SMART" id="SM00382">
    <property type="entry name" value="AAA"/>
    <property type="match status" value="1"/>
</dbReference>
<keyword evidence="7" id="KW-0342">GTP-binding</keyword>
<dbReference type="InterPro" id="IPR013822">
    <property type="entry name" value="Signal_recog_particl_SRP54_hlx"/>
</dbReference>
<dbReference type="InterPro" id="IPR036225">
    <property type="entry name" value="SRP/SRP_N"/>
</dbReference>
<keyword evidence="3" id="KW-0963">Cytoplasm</keyword>
<dbReference type="SUPFAM" id="SSF47446">
    <property type="entry name" value="Signal peptide-binding domain"/>
    <property type="match status" value="1"/>
</dbReference>
<dbReference type="SMART" id="SM00963">
    <property type="entry name" value="SRP54_N"/>
    <property type="match status" value="1"/>
</dbReference>
<dbReference type="PANTHER" id="PTHR11564:SF5">
    <property type="entry name" value="SIGNAL RECOGNITION PARTICLE SUBUNIT SRP54"/>
    <property type="match status" value="1"/>
</dbReference>
<proteinExistence type="inferred from homology"/>
<dbReference type="OrthoDB" id="10250817at2759"/>
<evidence type="ECO:0000259" key="12">
    <source>
        <dbReference type="PROSITE" id="PS00300"/>
    </source>
</evidence>
<dbReference type="CDD" id="cd17875">
    <property type="entry name" value="SRP54_G"/>
    <property type="match status" value="1"/>
</dbReference>
<evidence type="ECO:0000256" key="6">
    <source>
        <dbReference type="ARBA" id="ARBA00022884"/>
    </source>
</evidence>
<dbReference type="InterPro" id="IPR000897">
    <property type="entry name" value="SRP54_GTPase_dom"/>
</dbReference>
<dbReference type="GO" id="GO:0003924">
    <property type="term" value="F:GTPase activity"/>
    <property type="evidence" value="ECO:0007669"/>
    <property type="project" value="InterPro"/>
</dbReference>
<comment type="similarity">
    <text evidence="2">Belongs to the GTP-binding SRP family. SRP54 subfamily.</text>
</comment>
<dbReference type="GO" id="GO:0030942">
    <property type="term" value="F:endoplasmic reticulum signal peptide binding"/>
    <property type="evidence" value="ECO:0007669"/>
    <property type="project" value="TreeGrafter"/>
</dbReference>
<evidence type="ECO:0000256" key="9">
    <source>
        <dbReference type="ARBA" id="ARBA00023274"/>
    </source>
</evidence>
<keyword evidence="4" id="KW-0547">Nucleotide-binding</keyword>
<dbReference type="Pfam" id="PF02978">
    <property type="entry name" value="SRP_SPB"/>
    <property type="match status" value="1"/>
</dbReference>
<evidence type="ECO:0000256" key="11">
    <source>
        <dbReference type="ARBA" id="ARBA00048157"/>
    </source>
</evidence>
<dbReference type="PROSITE" id="PS00300">
    <property type="entry name" value="SRP54"/>
    <property type="match status" value="1"/>
</dbReference>
<evidence type="ECO:0000256" key="1">
    <source>
        <dbReference type="ARBA" id="ARBA00004496"/>
    </source>
</evidence>
<comment type="caution">
    <text evidence="13">The sequence shown here is derived from an EMBL/GenBank/DDBJ whole genome shotgun (WGS) entry which is preliminary data.</text>
</comment>
<dbReference type="Pfam" id="PF00448">
    <property type="entry name" value="SRP54"/>
    <property type="match status" value="1"/>
</dbReference>
<dbReference type="PANTHER" id="PTHR11564">
    <property type="entry name" value="SIGNAL RECOGNITION PARTICLE 54K PROTEIN SRP54"/>
    <property type="match status" value="1"/>
</dbReference>
<dbReference type="FunFam" id="3.40.50.300:FF:000022">
    <property type="entry name" value="Signal recognition particle 54 kDa subunit"/>
    <property type="match status" value="1"/>
</dbReference>
<comment type="catalytic activity">
    <reaction evidence="11">
        <text>GTP + H2O = GDP + phosphate + H(+)</text>
        <dbReference type="Rhea" id="RHEA:19669"/>
        <dbReference type="ChEBI" id="CHEBI:15377"/>
        <dbReference type="ChEBI" id="CHEBI:15378"/>
        <dbReference type="ChEBI" id="CHEBI:37565"/>
        <dbReference type="ChEBI" id="CHEBI:43474"/>
        <dbReference type="ChEBI" id="CHEBI:58189"/>
        <dbReference type="EC" id="3.6.5.4"/>
    </reaction>
    <physiologicalReaction direction="left-to-right" evidence="11">
        <dbReference type="Rhea" id="RHEA:19670"/>
    </physiologicalReaction>
</comment>
<keyword evidence="9" id="KW-0687">Ribonucleoprotein</keyword>
<evidence type="ECO:0000256" key="3">
    <source>
        <dbReference type="ARBA" id="ARBA00022490"/>
    </source>
</evidence>
<accession>A0A9W7A3L0</accession>
<dbReference type="EMBL" id="BRXZ01001203">
    <property type="protein sequence ID" value="GMH65217.1"/>
    <property type="molecule type" value="Genomic_DNA"/>
</dbReference>
<dbReference type="EC" id="3.6.5.4" evidence="10"/>
<evidence type="ECO:0000256" key="8">
    <source>
        <dbReference type="ARBA" id="ARBA00023135"/>
    </source>
</evidence>
<evidence type="ECO:0000256" key="2">
    <source>
        <dbReference type="ARBA" id="ARBA00005450"/>
    </source>
</evidence>
<dbReference type="GO" id="GO:0008312">
    <property type="term" value="F:7S RNA binding"/>
    <property type="evidence" value="ECO:0007669"/>
    <property type="project" value="InterPro"/>
</dbReference>
<protein>
    <recommendedName>
        <fullName evidence="10">signal-recognition-particle GTPase</fullName>
        <ecNumber evidence="10">3.6.5.4</ecNumber>
    </recommendedName>
</protein>
<dbReference type="GO" id="GO:0006616">
    <property type="term" value="P:SRP-dependent cotranslational protein targeting to membrane, translocation"/>
    <property type="evidence" value="ECO:0007669"/>
    <property type="project" value="TreeGrafter"/>
</dbReference>
<evidence type="ECO:0000256" key="4">
    <source>
        <dbReference type="ARBA" id="ARBA00022741"/>
    </source>
</evidence>
<dbReference type="GO" id="GO:0005786">
    <property type="term" value="C:signal recognition particle, endoplasmic reticulum targeting"/>
    <property type="evidence" value="ECO:0007669"/>
    <property type="project" value="UniProtKB-KW"/>
</dbReference>
<dbReference type="Gene3D" id="1.10.260.30">
    <property type="entry name" value="Signal recognition particle, SRP54 subunit, M-domain"/>
    <property type="match status" value="1"/>
</dbReference>
<dbReference type="InterPro" id="IPR036891">
    <property type="entry name" value="Signal_recog_part_SRP54_M_sf"/>
</dbReference>
<keyword evidence="6" id="KW-0694">RNA-binding</keyword>
<comment type="subcellular location">
    <subcellularLocation>
        <location evidence="1">Cytoplasm</location>
    </subcellularLocation>
</comment>
<evidence type="ECO:0000256" key="10">
    <source>
        <dbReference type="ARBA" id="ARBA00035672"/>
    </source>
</evidence>
<dbReference type="GO" id="GO:0005525">
    <property type="term" value="F:GTP binding"/>
    <property type="evidence" value="ECO:0007669"/>
    <property type="project" value="UniProtKB-KW"/>
</dbReference>
<dbReference type="InterPro" id="IPR027417">
    <property type="entry name" value="P-loop_NTPase"/>
</dbReference>
<dbReference type="SUPFAM" id="SSF47364">
    <property type="entry name" value="Domain of the SRP/SRP receptor G-proteins"/>
    <property type="match status" value="1"/>
</dbReference>
<gene>
    <name evidence="13" type="ORF">TrRE_jg9839</name>
</gene>
<dbReference type="InterPro" id="IPR004125">
    <property type="entry name" value="Signal_recog_particle_SRP54_M"/>
</dbReference>
<dbReference type="InterPro" id="IPR042101">
    <property type="entry name" value="SRP54_N_sf"/>
</dbReference>